<keyword evidence="2" id="KW-0479">Metal-binding</keyword>
<dbReference type="InterPro" id="IPR002828">
    <property type="entry name" value="SurE-like_Pase/nucleotidase"/>
</dbReference>
<dbReference type="GO" id="GO:0046872">
    <property type="term" value="F:metal ion binding"/>
    <property type="evidence" value="ECO:0007669"/>
    <property type="project" value="UniProtKB-KW"/>
</dbReference>
<dbReference type="Gene3D" id="3.40.1210.10">
    <property type="entry name" value="Survival protein SurE-like phosphatase/nucleotidase"/>
    <property type="match status" value="1"/>
</dbReference>
<accession>A0AAV9G3Z6</accession>
<comment type="similarity">
    <text evidence="1">Belongs to the SurE nucleotidase family.</text>
</comment>
<reference evidence="7" key="2">
    <citation type="submission" date="2023-05" db="EMBL/GenBank/DDBJ databases">
        <authorList>
            <consortium name="Lawrence Berkeley National Laboratory"/>
            <person name="Steindorff A."/>
            <person name="Hensen N."/>
            <person name="Bonometti L."/>
            <person name="Westerberg I."/>
            <person name="Brannstrom I.O."/>
            <person name="Guillou S."/>
            <person name="Cros-Aarteil S."/>
            <person name="Calhoun S."/>
            <person name="Haridas S."/>
            <person name="Kuo A."/>
            <person name="Mondo S."/>
            <person name="Pangilinan J."/>
            <person name="Riley R."/>
            <person name="Labutti K."/>
            <person name="Andreopoulos B."/>
            <person name="Lipzen A."/>
            <person name="Chen C."/>
            <person name="Yanf M."/>
            <person name="Daum C."/>
            <person name="Ng V."/>
            <person name="Clum A."/>
            <person name="Ohm R."/>
            <person name="Martin F."/>
            <person name="Silar P."/>
            <person name="Natvig D."/>
            <person name="Lalanne C."/>
            <person name="Gautier V."/>
            <person name="Ament-Velasquez S.L."/>
            <person name="Kruys A."/>
            <person name="Hutchinson M.I."/>
            <person name="Powell A.J."/>
            <person name="Barry K."/>
            <person name="Miller A.N."/>
            <person name="Grigoriev I.V."/>
            <person name="Debuchy R."/>
            <person name="Gladieux P."/>
            <person name="Thoren M.H."/>
            <person name="Johannesson H."/>
        </authorList>
    </citation>
    <scope>NUCLEOTIDE SEQUENCE</scope>
    <source>
        <strain evidence="7">PSN243</strain>
    </source>
</reference>
<feature type="signal peptide" evidence="5">
    <location>
        <begin position="1"/>
        <end position="15"/>
    </location>
</feature>
<evidence type="ECO:0000313" key="8">
    <source>
        <dbReference type="Proteomes" id="UP001321760"/>
    </source>
</evidence>
<keyword evidence="8" id="KW-1185">Reference proteome</keyword>
<gene>
    <name evidence="7" type="ORF">QBC34DRAFT_478120</name>
</gene>
<dbReference type="InterPro" id="IPR030048">
    <property type="entry name" value="SurE"/>
</dbReference>
<dbReference type="Proteomes" id="UP001321760">
    <property type="component" value="Unassembled WGS sequence"/>
</dbReference>
<evidence type="ECO:0000256" key="3">
    <source>
        <dbReference type="ARBA" id="ARBA00022801"/>
    </source>
</evidence>
<dbReference type="AlphaFoldDB" id="A0AAV9G3Z6"/>
<proteinExistence type="inferred from homology"/>
<sequence>MRLPLLTSLALSAHALRIIQSNDDGWAELYVRSFHDELLAAGHDAVLSGPAENRSGTGSTDIEPSPRTSPCQYNSCTPQSPPTPLGTNATSPRLNWVNSFPVTAMRYGISTLGPQLWSGAPPDLAVAGPNVGSNLYLQVHFSGTVGAAVYAAREARIPSIAFSGKSTGTLAWNTTPVPARSAVYAQLATKLVNTLTAGGKPYLPEDVWLNVNFSEVDGEECKDVEDFRWVLTRINVGVFSRPDVQMCGRTRLPTETEVIWRGGCWVSVSVGDAADKSTADAGRQGVVAERLGGLLGCFP</sequence>
<dbReference type="PANTHER" id="PTHR30457:SF0">
    <property type="entry name" value="PHOSPHATASE, PUTATIVE (AFU_ORTHOLOGUE AFUA_4G01070)-RELATED"/>
    <property type="match status" value="1"/>
</dbReference>
<feature type="chain" id="PRO_5043384403" evidence="5">
    <location>
        <begin position="16"/>
        <end position="299"/>
    </location>
</feature>
<evidence type="ECO:0000256" key="4">
    <source>
        <dbReference type="SAM" id="MobiDB-lite"/>
    </source>
</evidence>
<dbReference type="PANTHER" id="PTHR30457">
    <property type="entry name" value="5'-NUCLEOTIDASE SURE"/>
    <property type="match status" value="1"/>
</dbReference>
<organism evidence="7 8">
    <name type="scientific">Podospora aff. communis PSN243</name>
    <dbReference type="NCBI Taxonomy" id="3040156"/>
    <lineage>
        <taxon>Eukaryota</taxon>
        <taxon>Fungi</taxon>
        <taxon>Dikarya</taxon>
        <taxon>Ascomycota</taxon>
        <taxon>Pezizomycotina</taxon>
        <taxon>Sordariomycetes</taxon>
        <taxon>Sordariomycetidae</taxon>
        <taxon>Sordariales</taxon>
        <taxon>Podosporaceae</taxon>
        <taxon>Podospora</taxon>
    </lineage>
</organism>
<evidence type="ECO:0000256" key="1">
    <source>
        <dbReference type="ARBA" id="ARBA00011062"/>
    </source>
</evidence>
<feature type="region of interest" description="Disordered" evidence="4">
    <location>
        <begin position="48"/>
        <end position="91"/>
    </location>
</feature>
<feature type="domain" description="Survival protein SurE-like phosphatase/nucleotidase" evidence="6">
    <location>
        <begin position="18"/>
        <end position="225"/>
    </location>
</feature>
<keyword evidence="3" id="KW-0378">Hydrolase</keyword>
<evidence type="ECO:0000313" key="7">
    <source>
        <dbReference type="EMBL" id="KAK4443276.1"/>
    </source>
</evidence>
<protein>
    <submittedName>
        <fullName evidence="7">Survival protein sure-like phosphatase/nucleotidase</fullName>
    </submittedName>
</protein>
<name>A0AAV9G3Z6_9PEZI</name>
<comment type="caution">
    <text evidence="7">The sequence shown here is derived from an EMBL/GenBank/DDBJ whole genome shotgun (WGS) entry which is preliminary data.</text>
</comment>
<dbReference type="GO" id="GO:0008252">
    <property type="term" value="F:nucleotidase activity"/>
    <property type="evidence" value="ECO:0007669"/>
    <property type="project" value="InterPro"/>
</dbReference>
<feature type="compositionally biased region" description="Polar residues" evidence="4">
    <location>
        <begin position="54"/>
        <end position="78"/>
    </location>
</feature>
<evidence type="ECO:0000256" key="5">
    <source>
        <dbReference type="SAM" id="SignalP"/>
    </source>
</evidence>
<dbReference type="EMBL" id="MU865996">
    <property type="protein sequence ID" value="KAK4443276.1"/>
    <property type="molecule type" value="Genomic_DNA"/>
</dbReference>
<dbReference type="Pfam" id="PF01975">
    <property type="entry name" value="SurE"/>
    <property type="match status" value="1"/>
</dbReference>
<dbReference type="SUPFAM" id="SSF64167">
    <property type="entry name" value="SurE-like"/>
    <property type="match status" value="1"/>
</dbReference>
<dbReference type="InterPro" id="IPR036523">
    <property type="entry name" value="SurE-like_sf"/>
</dbReference>
<evidence type="ECO:0000256" key="2">
    <source>
        <dbReference type="ARBA" id="ARBA00022723"/>
    </source>
</evidence>
<evidence type="ECO:0000259" key="6">
    <source>
        <dbReference type="Pfam" id="PF01975"/>
    </source>
</evidence>
<keyword evidence="5" id="KW-0732">Signal</keyword>
<reference evidence="7" key="1">
    <citation type="journal article" date="2023" name="Mol. Phylogenet. Evol.">
        <title>Genome-scale phylogeny and comparative genomics of the fungal order Sordariales.</title>
        <authorList>
            <person name="Hensen N."/>
            <person name="Bonometti L."/>
            <person name="Westerberg I."/>
            <person name="Brannstrom I.O."/>
            <person name="Guillou S."/>
            <person name="Cros-Aarteil S."/>
            <person name="Calhoun S."/>
            <person name="Haridas S."/>
            <person name="Kuo A."/>
            <person name="Mondo S."/>
            <person name="Pangilinan J."/>
            <person name="Riley R."/>
            <person name="LaButti K."/>
            <person name="Andreopoulos B."/>
            <person name="Lipzen A."/>
            <person name="Chen C."/>
            <person name="Yan M."/>
            <person name="Daum C."/>
            <person name="Ng V."/>
            <person name="Clum A."/>
            <person name="Steindorff A."/>
            <person name="Ohm R.A."/>
            <person name="Martin F."/>
            <person name="Silar P."/>
            <person name="Natvig D.O."/>
            <person name="Lalanne C."/>
            <person name="Gautier V."/>
            <person name="Ament-Velasquez S.L."/>
            <person name="Kruys A."/>
            <person name="Hutchinson M.I."/>
            <person name="Powell A.J."/>
            <person name="Barry K."/>
            <person name="Miller A.N."/>
            <person name="Grigoriev I.V."/>
            <person name="Debuchy R."/>
            <person name="Gladieux P."/>
            <person name="Hiltunen Thoren M."/>
            <person name="Johannesson H."/>
        </authorList>
    </citation>
    <scope>NUCLEOTIDE SEQUENCE</scope>
    <source>
        <strain evidence="7">PSN243</strain>
    </source>
</reference>